<evidence type="ECO:0000313" key="1">
    <source>
        <dbReference type="EMBL" id="HFC03892.1"/>
    </source>
</evidence>
<dbReference type="Proteomes" id="UP000885722">
    <property type="component" value="Unassembled WGS sequence"/>
</dbReference>
<name>A0A7V2SIZ4_9BACT</name>
<dbReference type="EC" id="4.2.1.53" evidence="1"/>
<protein>
    <submittedName>
        <fullName evidence="1">Oleate hydratase</fullName>
        <ecNumber evidence="1">4.2.1.53</ecNumber>
    </submittedName>
</protein>
<dbReference type="PANTHER" id="PTHR37417">
    <property type="entry name" value="67 KDA MYOSIN-CROSS-REACTIVE ANTIGEN FAMILY PROTEIN (AFU_ORTHOLOGUE AFUA_5G09970)"/>
    <property type="match status" value="1"/>
</dbReference>
<keyword evidence="1" id="KW-0456">Lyase</keyword>
<dbReference type="GO" id="GO:0071949">
    <property type="term" value="F:FAD binding"/>
    <property type="evidence" value="ECO:0007669"/>
    <property type="project" value="InterPro"/>
</dbReference>
<dbReference type="SUPFAM" id="SSF51905">
    <property type="entry name" value="FAD/NAD(P)-binding domain"/>
    <property type="match status" value="1"/>
</dbReference>
<proteinExistence type="predicted"/>
<dbReference type="InterPro" id="IPR036188">
    <property type="entry name" value="FAD/NAD-bd_sf"/>
</dbReference>
<accession>A0A7V2SIZ4</accession>
<dbReference type="Gene3D" id="3.50.50.60">
    <property type="entry name" value="FAD/NAD(P)-binding domain"/>
    <property type="match status" value="3"/>
</dbReference>
<dbReference type="GO" id="GO:0006631">
    <property type="term" value="P:fatty acid metabolic process"/>
    <property type="evidence" value="ECO:0007669"/>
    <property type="project" value="InterPro"/>
</dbReference>
<dbReference type="InterPro" id="IPR010354">
    <property type="entry name" value="Oleate_hydratase"/>
</dbReference>
<dbReference type="Pfam" id="PF06100">
    <property type="entry name" value="MCRA"/>
    <property type="match status" value="1"/>
</dbReference>
<comment type="caution">
    <text evidence="1">The sequence shown here is derived from an EMBL/GenBank/DDBJ whole genome shotgun (WGS) entry which is preliminary data.</text>
</comment>
<dbReference type="AlphaFoldDB" id="A0A7V2SIZ4"/>
<organism evidence="1">
    <name type="scientific">Nitratifractor salsuginis</name>
    <dbReference type="NCBI Taxonomy" id="269261"/>
    <lineage>
        <taxon>Bacteria</taxon>
        <taxon>Pseudomonadati</taxon>
        <taxon>Campylobacterota</taxon>
        <taxon>Epsilonproteobacteria</taxon>
        <taxon>Campylobacterales</taxon>
        <taxon>Sulfurovaceae</taxon>
        <taxon>Nitratifractor</taxon>
    </lineage>
</organism>
<dbReference type="NCBIfam" id="NF010584">
    <property type="entry name" value="PRK13977.1"/>
    <property type="match status" value="1"/>
</dbReference>
<dbReference type="GO" id="GO:0050151">
    <property type="term" value="F:oleate hydratase activity"/>
    <property type="evidence" value="ECO:0007669"/>
    <property type="project" value="UniProtKB-EC"/>
</dbReference>
<reference evidence="1" key="1">
    <citation type="journal article" date="2020" name="mSystems">
        <title>Genome- and Community-Level Interaction Insights into Carbon Utilization and Element Cycling Functions of Hydrothermarchaeota in Hydrothermal Sediment.</title>
        <authorList>
            <person name="Zhou Z."/>
            <person name="Liu Y."/>
            <person name="Xu W."/>
            <person name="Pan J."/>
            <person name="Luo Z.H."/>
            <person name="Li M."/>
        </authorList>
    </citation>
    <scope>NUCLEOTIDE SEQUENCE [LARGE SCALE GENOMIC DNA]</scope>
    <source>
        <strain evidence="1">HyVt-513</strain>
    </source>
</reference>
<gene>
    <name evidence="1" type="ORF">ENJ74_03360</name>
</gene>
<dbReference type="EMBL" id="DRNO01000227">
    <property type="protein sequence ID" value="HFC03892.1"/>
    <property type="molecule type" value="Genomic_DNA"/>
</dbReference>
<dbReference type="PANTHER" id="PTHR37417:SF3">
    <property type="entry name" value="MYOSIN-CROSSREACTIVE PROTEIN"/>
    <property type="match status" value="1"/>
</dbReference>
<sequence length="536" mass="60860">MHHHKRAKATEETEVHLIGSGIASLAAAYYLIEDAGVIPEKITIYEQRNVTGGALDGSGDPERGFLIRGGRMHEEHYRCYWSLLDNVPSLEDPEVSVTEESKEFNSRFVSHAQARLLRDGKKVDLSSYGVGTKDQLLMSRLLFTPESRLDGLKIEEWFTGEFFRSNFWLLFTSMFAFQKWSSLMEMRRYMLRFMHLMPGMKHLEGILRTKYNQYHSVVLPLQRLLEDRGVRFALDTQVLDIEFASEGEGKRANQLRVRERDGTERTVSLGEHAYCFLTNGSIVDAADEGDLNRAPVLKGVEDSGAWQLWQKVAAKDPAFGKPEVFCGDVDRSKWYSFTVTMRDWTFLDYMEDFTGNTHGTGGLVTMTESNWLMSIVIARQPHFPNQPKDTTVFWGYGLYPDRIGNKVKKPMSACTGREILEELWYHLGIEELMEPIMQSDRLVNAIPVAMPFIDSLFMPRSAGDRPEVLPETCENFAFLGQFAEVEDDCVFTVEYSVRTAMEAVYGLFDCGKTPPPVYVGAHHPSALVKAMAALAK</sequence>